<dbReference type="OMA" id="MHSGCPK"/>
<evidence type="ECO:0000256" key="13">
    <source>
        <dbReference type="SAM" id="MobiDB-lite"/>
    </source>
</evidence>
<dbReference type="STRING" id="126957.T1JDF4"/>
<dbReference type="eggNOG" id="KOG3692">
    <property type="taxonomic scope" value="Eukaryota"/>
</dbReference>
<dbReference type="EnsemblMetazoa" id="SMAR011832-RA">
    <property type="protein sequence ID" value="SMAR011832-PA"/>
    <property type="gene ID" value="SMAR011832"/>
</dbReference>
<dbReference type="Pfam" id="PF25059">
    <property type="entry name" value="FN3_DSCAM-DSCAML_C"/>
    <property type="match status" value="1"/>
</dbReference>
<dbReference type="InterPro" id="IPR056754">
    <property type="entry name" value="DSCAM/DSCAML_C"/>
</dbReference>
<dbReference type="eggNOG" id="KOG3510">
    <property type="taxonomic scope" value="Eukaryota"/>
</dbReference>
<dbReference type="GO" id="GO:0016020">
    <property type="term" value="C:membrane"/>
    <property type="evidence" value="ECO:0007669"/>
    <property type="project" value="UniProtKB-SubCell"/>
</dbReference>
<dbReference type="InterPro" id="IPR036116">
    <property type="entry name" value="FN3_sf"/>
</dbReference>
<dbReference type="PhylomeDB" id="T1JDF4"/>
<sequence length="1087" mass="122241">MAAPWHGKYTFPFNIDLPSISNKSEKVCVVGVVGKSSLHPQGGKALLIDELLQRQVFQNKIFADGNVSSANDCQLECFYNESQHVIYVHLIGIFDAYNLSLLCKKFYTELTEKGYLHVFANMKFTHAKALLLLFSICHIILIVHPGSSFDVSYLHLFRTLDTIRQKLQPHISDIIREFSVSNDWIQAARPCSPRALFIFQSCLLDPRYDGVSDNSVRSKLKSQKLPPIKKLEHALEDQIYRILRKSRIITNISGNSLFAIPANQEFVYVMTSDNEQNTDLVGFFLNQLHEQCFGSEDKESNPNEKHKFHTSSSSTFSDNRYQTKGEHSLTSFVGQHVELALTKGFDDNVGRHPTAAYFELPNCKVWMEIANKLYAFLITDEKESHGFGILNTLRTLIDIDGKFSEGRCGKVLPIASAAYQENLPSHYTNDYHLSKLAQALHIFTLHARGPVFDRYAQQLKEECERFWKNGRQLCEVISLTGNHCINPLHRLLDAIEDEYNKHLPGTNHASQFKLMSACDCGRQQSTKDDPFDAKAGNYDFYRKMQEECCATLEKIDFPIFQPSIKDFKAARITLPPRSPLTTIKRETPTKLDRESISTPTMSLPLSLGQSECSEGILPQDESSSHLIPTQETSPTEEQAELVLEVTEVIQQARDKPLVRQPSTTEYLPGMLHTESPPGLLPKFPSWSLVCLGPSSLYSHNIDFSELTVKIFLGVEYECPRGHRFICSAPDKVLKATGTGLVKDNANKITSSDMPLYFPCPCRSGKANIAQLMRVHVVTPKAPVHVTLNPRVKPAPESCPIFCLGNSEPVPLSQSAYWILRLPFVYVGEQTAYSPPKDFLSPTYGRLLKDMYGIAEATDHYEGILRAVFAVNRPAIYESTMELVVVVFDAKKLIIRAADIPKPEILLQIKLQQILNNFLKENNRLKITPNGFVFISKVSSEDSGNYMCSVIFCHYKELYGIWSTKEIRAEHVLYTLENLLCGASMYSVYMEAFNNIGTGSPSDTITVTTEGSDMQVLINVIALSKHQIIREGSAFVTIQLEAWPKTGCPVKTFSAEYKSVSGKEWAVADSNIRPTQKKIVISDLSPAT</sequence>
<evidence type="ECO:0000256" key="9">
    <source>
        <dbReference type="ARBA" id="ARBA00023161"/>
    </source>
</evidence>
<keyword evidence="7 14" id="KW-0472">Membrane</keyword>
<comment type="subcellular location">
    <subcellularLocation>
        <location evidence="1">Membrane</location>
        <topology evidence="1">Single-pass membrane protein</topology>
    </subcellularLocation>
</comment>
<dbReference type="SUPFAM" id="SSF49265">
    <property type="entry name" value="Fibronectin type III"/>
    <property type="match status" value="1"/>
</dbReference>
<evidence type="ECO:0000256" key="6">
    <source>
        <dbReference type="ARBA" id="ARBA00022989"/>
    </source>
</evidence>
<name>T1JDF4_STRMM</name>
<dbReference type="Gene3D" id="2.60.40.10">
    <property type="entry name" value="Immunoglobulins"/>
    <property type="match status" value="2"/>
</dbReference>
<dbReference type="AlphaFoldDB" id="T1JDF4"/>
<keyword evidence="10" id="KW-0393">Immunoglobulin domain</keyword>
<evidence type="ECO:0000256" key="1">
    <source>
        <dbReference type="ARBA" id="ARBA00004167"/>
    </source>
</evidence>
<feature type="domain" description="DSCAM/DSCAML C-terminal" evidence="15">
    <location>
        <begin position="1032"/>
        <end position="1087"/>
    </location>
</feature>
<keyword evidence="17" id="KW-1185">Reference proteome</keyword>
<keyword evidence="4" id="KW-0732">Signal</keyword>
<accession>T1JDF4</accession>
<evidence type="ECO:0000259" key="15">
    <source>
        <dbReference type="Pfam" id="PF25059"/>
    </source>
</evidence>
<evidence type="ECO:0000256" key="3">
    <source>
        <dbReference type="ARBA" id="ARBA00022692"/>
    </source>
</evidence>
<feature type="compositionally biased region" description="Basic and acidic residues" evidence="13">
    <location>
        <begin position="295"/>
        <end position="305"/>
    </location>
</feature>
<dbReference type="HOGENOM" id="CLU_008116_0_0_1"/>
<keyword evidence="6 14" id="KW-1133">Transmembrane helix</keyword>
<keyword evidence="9 12" id="KW-0866">Nonsense-mediated mRNA decay</keyword>
<reference evidence="16" key="2">
    <citation type="submission" date="2015-02" db="UniProtKB">
        <authorList>
            <consortium name="EnsemblMetazoa"/>
        </authorList>
    </citation>
    <scope>IDENTIFICATION</scope>
</reference>
<dbReference type="Pfam" id="PF10220">
    <property type="entry name" value="Smg8_Smg9"/>
    <property type="match status" value="2"/>
</dbReference>
<keyword evidence="3 14" id="KW-0812">Transmembrane</keyword>
<evidence type="ECO:0000256" key="5">
    <source>
        <dbReference type="ARBA" id="ARBA00022889"/>
    </source>
</evidence>
<evidence type="ECO:0000256" key="8">
    <source>
        <dbReference type="ARBA" id="ARBA00023157"/>
    </source>
</evidence>
<dbReference type="Proteomes" id="UP000014500">
    <property type="component" value="Unassembled WGS sequence"/>
</dbReference>
<dbReference type="PANTHER" id="PTHR13091:SF0">
    <property type="entry name" value="NONSENSE-MEDIATED MRNA DECAY FACTOR SMG8"/>
    <property type="match status" value="1"/>
</dbReference>
<dbReference type="GO" id="GO:0007155">
    <property type="term" value="P:cell adhesion"/>
    <property type="evidence" value="ECO:0007669"/>
    <property type="project" value="UniProtKB-KW"/>
</dbReference>
<dbReference type="InterPro" id="IPR013783">
    <property type="entry name" value="Ig-like_fold"/>
</dbReference>
<evidence type="ECO:0000256" key="2">
    <source>
        <dbReference type="ARBA" id="ARBA00006443"/>
    </source>
</evidence>
<evidence type="ECO:0000256" key="11">
    <source>
        <dbReference type="ARBA" id="ARBA00029509"/>
    </source>
</evidence>
<keyword evidence="5" id="KW-0130">Cell adhesion</keyword>
<evidence type="ECO:0000256" key="10">
    <source>
        <dbReference type="ARBA" id="ARBA00023319"/>
    </source>
</evidence>
<evidence type="ECO:0000313" key="17">
    <source>
        <dbReference type="Proteomes" id="UP000014500"/>
    </source>
</evidence>
<comment type="similarity">
    <text evidence="2 12">Belongs to the SMG8 family.</text>
</comment>
<feature type="region of interest" description="Disordered" evidence="13">
    <location>
        <begin position="295"/>
        <end position="320"/>
    </location>
</feature>
<feature type="transmembrane region" description="Helical" evidence="14">
    <location>
        <begin position="129"/>
        <end position="147"/>
    </location>
</feature>
<evidence type="ECO:0000256" key="7">
    <source>
        <dbReference type="ARBA" id="ARBA00023136"/>
    </source>
</evidence>
<reference evidence="17" key="1">
    <citation type="submission" date="2011-05" db="EMBL/GenBank/DDBJ databases">
        <authorList>
            <person name="Richards S.R."/>
            <person name="Qu J."/>
            <person name="Jiang H."/>
            <person name="Jhangiani S.N."/>
            <person name="Agravi P."/>
            <person name="Goodspeed R."/>
            <person name="Gross S."/>
            <person name="Mandapat C."/>
            <person name="Jackson L."/>
            <person name="Mathew T."/>
            <person name="Pu L."/>
            <person name="Thornton R."/>
            <person name="Saada N."/>
            <person name="Wilczek-Boney K.B."/>
            <person name="Lee S."/>
            <person name="Kovar C."/>
            <person name="Wu Y."/>
            <person name="Scherer S.E."/>
            <person name="Worley K.C."/>
            <person name="Muzny D.M."/>
            <person name="Gibbs R."/>
        </authorList>
    </citation>
    <scope>NUCLEOTIDE SEQUENCE</scope>
    <source>
        <strain evidence="17">Brora</strain>
    </source>
</reference>
<organism evidence="16 17">
    <name type="scientific">Strigamia maritima</name>
    <name type="common">European centipede</name>
    <name type="synonym">Geophilus maritimus</name>
    <dbReference type="NCBI Taxonomy" id="126957"/>
    <lineage>
        <taxon>Eukaryota</taxon>
        <taxon>Metazoa</taxon>
        <taxon>Ecdysozoa</taxon>
        <taxon>Arthropoda</taxon>
        <taxon>Myriapoda</taxon>
        <taxon>Chilopoda</taxon>
        <taxon>Pleurostigmophora</taxon>
        <taxon>Geophilomorpha</taxon>
        <taxon>Linotaeniidae</taxon>
        <taxon>Strigamia</taxon>
    </lineage>
</organism>
<proteinExistence type="inferred from homology"/>
<dbReference type="GO" id="GO:0000184">
    <property type="term" value="P:nuclear-transcribed mRNA catabolic process, nonsense-mediated decay"/>
    <property type="evidence" value="ECO:0007669"/>
    <property type="project" value="UniProtKB-UniRule"/>
</dbReference>
<dbReference type="EMBL" id="JH432105">
    <property type="status" value="NOT_ANNOTATED_CDS"/>
    <property type="molecule type" value="Genomic_DNA"/>
</dbReference>
<dbReference type="PANTHER" id="PTHR13091">
    <property type="entry name" value="AMPLIFIED IN BREAST CANCER 2-RELATED"/>
    <property type="match status" value="1"/>
</dbReference>
<evidence type="ECO:0000256" key="14">
    <source>
        <dbReference type="SAM" id="Phobius"/>
    </source>
</evidence>
<keyword evidence="8" id="KW-1015">Disulfide bond</keyword>
<evidence type="ECO:0000313" key="16">
    <source>
        <dbReference type="EnsemblMetazoa" id="SMAR011832-PA"/>
    </source>
</evidence>
<dbReference type="InterPro" id="IPR019354">
    <property type="entry name" value="SMG8-like"/>
</dbReference>
<evidence type="ECO:0000256" key="12">
    <source>
        <dbReference type="RuleBase" id="RU367133"/>
    </source>
</evidence>
<evidence type="ECO:0000256" key="4">
    <source>
        <dbReference type="ARBA" id="ARBA00022729"/>
    </source>
</evidence>
<comment type="function">
    <text evidence="12">Involved in nonsense-mediated decay (NMD) of mRNAs containing premature stop codons.</text>
</comment>
<protein>
    <recommendedName>
        <fullName evidence="11 12">Nonsense-mediated mRNA decay factor SMG8</fullName>
    </recommendedName>
</protein>